<evidence type="ECO:0000313" key="3">
    <source>
        <dbReference type="Proteomes" id="UP000556026"/>
    </source>
</evidence>
<proteinExistence type="predicted"/>
<protein>
    <recommendedName>
        <fullName evidence="1">PilZ domain-containing protein</fullName>
    </recommendedName>
</protein>
<name>A0A6V8MJL9_9BACT</name>
<feature type="domain" description="PilZ" evidence="1">
    <location>
        <begin position="7"/>
        <end position="105"/>
    </location>
</feature>
<sequence length="122" mass="13896">MPGPVLEKRTFPRVAMDAEGLLVYRDELYRARLENISLAGALVTLEGAEPAMSPGERCSLALYREDNNTSLRFMTRLVHLGYGMACVRFVNLDQDTRLRLRSLIAHQLPRERSLPPRRSHFG</sequence>
<dbReference type="AlphaFoldDB" id="A0A6V8MJL9"/>
<dbReference type="EMBL" id="BLXX01000007">
    <property type="protein sequence ID" value="GFO60156.1"/>
    <property type="molecule type" value="Genomic_DNA"/>
</dbReference>
<dbReference type="Pfam" id="PF07238">
    <property type="entry name" value="PilZ"/>
    <property type="match status" value="1"/>
</dbReference>
<dbReference type="GO" id="GO:0035438">
    <property type="term" value="F:cyclic-di-GMP binding"/>
    <property type="evidence" value="ECO:0007669"/>
    <property type="project" value="InterPro"/>
</dbReference>
<reference evidence="3" key="1">
    <citation type="submission" date="2020-06" db="EMBL/GenBank/DDBJ databases">
        <title>Draft genomic sequence of Geomonas sp. Red330.</title>
        <authorList>
            <person name="Itoh H."/>
            <person name="Zhenxing X."/>
            <person name="Ushijima N."/>
            <person name="Masuda Y."/>
            <person name="Shiratori Y."/>
            <person name="Senoo K."/>
        </authorList>
    </citation>
    <scope>NUCLEOTIDE SEQUENCE [LARGE SCALE GENOMIC DNA]</scope>
    <source>
        <strain evidence="3">Red330</strain>
    </source>
</reference>
<evidence type="ECO:0000259" key="1">
    <source>
        <dbReference type="Pfam" id="PF07238"/>
    </source>
</evidence>
<dbReference type="Gene3D" id="2.40.10.220">
    <property type="entry name" value="predicted glycosyltransferase like domains"/>
    <property type="match status" value="1"/>
</dbReference>
<dbReference type="RefSeq" id="WP_183354976.1">
    <property type="nucleotide sequence ID" value="NZ_BLXX01000007.1"/>
</dbReference>
<gene>
    <name evidence="2" type="ORF">GMST_24810</name>
</gene>
<dbReference type="SUPFAM" id="SSF141371">
    <property type="entry name" value="PilZ domain-like"/>
    <property type="match status" value="1"/>
</dbReference>
<comment type="caution">
    <text evidence="2">The sequence shown here is derived from an EMBL/GenBank/DDBJ whole genome shotgun (WGS) entry which is preliminary data.</text>
</comment>
<evidence type="ECO:0000313" key="2">
    <source>
        <dbReference type="EMBL" id="GFO60156.1"/>
    </source>
</evidence>
<keyword evidence="3" id="KW-1185">Reference proteome</keyword>
<dbReference type="Proteomes" id="UP000556026">
    <property type="component" value="Unassembled WGS sequence"/>
</dbReference>
<dbReference type="InterPro" id="IPR009875">
    <property type="entry name" value="PilZ_domain"/>
</dbReference>
<accession>A0A6V8MJL9</accession>
<organism evidence="2 3">
    <name type="scientific">Geomonas silvestris</name>
    <dbReference type="NCBI Taxonomy" id="2740184"/>
    <lineage>
        <taxon>Bacteria</taxon>
        <taxon>Pseudomonadati</taxon>
        <taxon>Thermodesulfobacteriota</taxon>
        <taxon>Desulfuromonadia</taxon>
        <taxon>Geobacterales</taxon>
        <taxon>Geobacteraceae</taxon>
        <taxon>Geomonas</taxon>
    </lineage>
</organism>